<organism evidence="13 14">
    <name type="scientific">Candidatus Geothrix odensensis</name>
    <dbReference type="NCBI Taxonomy" id="2954440"/>
    <lineage>
        <taxon>Bacteria</taxon>
        <taxon>Pseudomonadati</taxon>
        <taxon>Acidobacteriota</taxon>
        <taxon>Holophagae</taxon>
        <taxon>Holophagales</taxon>
        <taxon>Holophagaceae</taxon>
        <taxon>Geothrix</taxon>
    </lineage>
</organism>
<protein>
    <submittedName>
        <fullName evidence="13">OmpA family protein</fullName>
    </submittedName>
</protein>
<evidence type="ECO:0000256" key="10">
    <source>
        <dbReference type="PROSITE-ProRule" id="PRU00473"/>
    </source>
</evidence>
<dbReference type="InterPro" id="IPR006664">
    <property type="entry name" value="OMP_bac"/>
</dbReference>
<keyword evidence="9" id="KW-0998">Cell outer membrane</keyword>
<keyword evidence="8 10" id="KW-0472">Membrane</keyword>
<accession>A0A936F1G6</accession>
<evidence type="ECO:0000313" key="14">
    <source>
        <dbReference type="Proteomes" id="UP000709959"/>
    </source>
</evidence>
<dbReference type="SUPFAM" id="SSF56925">
    <property type="entry name" value="OMPA-like"/>
    <property type="match status" value="1"/>
</dbReference>
<dbReference type="GO" id="GO:0006811">
    <property type="term" value="P:monoatomic ion transport"/>
    <property type="evidence" value="ECO:0007669"/>
    <property type="project" value="UniProtKB-KW"/>
</dbReference>
<keyword evidence="2" id="KW-0813">Transport</keyword>
<keyword evidence="7" id="KW-0626">Porin</keyword>
<evidence type="ECO:0000256" key="2">
    <source>
        <dbReference type="ARBA" id="ARBA00022448"/>
    </source>
</evidence>
<evidence type="ECO:0000259" key="12">
    <source>
        <dbReference type="PROSITE" id="PS51123"/>
    </source>
</evidence>
<evidence type="ECO:0000313" key="13">
    <source>
        <dbReference type="EMBL" id="MBK8572055.1"/>
    </source>
</evidence>
<dbReference type="Pfam" id="PF13505">
    <property type="entry name" value="OMP_b-brl"/>
    <property type="match status" value="1"/>
</dbReference>
<dbReference type="GO" id="GO:0046930">
    <property type="term" value="C:pore complex"/>
    <property type="evidence" value="ECO:0007669"/>
    <property type="project" value="UniProtKB-KW"/>
</dbReference>
<keyword evidence="3" id="KW-1134">Transmembrane beta strand</keyword>
<dbReference type="InterPro" id="IPR011250">
    <property type="entry name" value="OMP/PagP_B-barrel"/>
</dbReference>
<dbReference type="Pfam" id="PF00691">
    <property type="entry name" value="OmpA"/>
    <property type="match status" value="1"/>
</dbReference>
<dbReference type="PRINTS" id="PR01021">
    <property type="entry name" value="OMPADOMAIN"/>
</dbReference>
<evidence type="ECO:0000256" key="3">
    <source>
        <dbReference type="ARBA" id="ARBA00022452"/>
    </source>
</evidence>
<dbReference type="Gene3D" id="3.30.1330.60">
    <property type="entry name" value="OmpA-like domain"/>
    <property type="match status" value="1"/>
</dbReference>
<evidence type="ECO:0000256" key="8">
    <source>
        <dbReference type="ARBA" id="ARBA00023136"/>
    </source>
</evidence>
<dbReference type="InterPro" id="IPR050330">
    <property type="entry name" value="Bact_OuterMem_StrucFunc"/>
</dbReference>
<proteinExistence type="predicted"/>
<dbReference type="InterPro" id="IPR027385">
    <property type="entry name" value="Beta-barrel_OMP"/>
</dbReference>
<reference evidence="13 14" key="1">
    <citation type="submission" date="2020-10" db="EMBL/GenBank/DDBJ databases">
        <title>Connecting structure to function with the recovery of over 1000 high-quality activated sludge metagenome-assembled genomes encoding full-length rRNA genes using long-read sequencing.</title>
        <authorList>
            <person name="Singleton C.M."/>
            <person name="Petriglieri F."/>
            <person name="Kristensen J.M."/>
            <person name="Kirkegaard R.H."/>
            <person name="Michaelsen T.Y."/>
            <person name="Andersen M.H."/>
            <person name="Karst S.M."/>
            <person name="Dueholm M.S."/>
            <person name="Nielsen P.H."/>
            <person name="Albertsen M."/>
        </authorList>
    </citation>
    <scope>NUCLEOTIDE SEQUENCE [LARGE SCALE GENOMIC DNA]</scope>
    <source>
        <strain evidence="13">OdNE_18-Q3-R46-58_MAXAC.008</strain>
    </source>
</reference>
<keyword evidence="4" id="KW-0812">Transmembrane</keyword>
<dbReference type="InterPro" id="IPR006665">
    <property type="entry name" value="OmpA-like"/>
</dbReference>
<name>A0A936F1G6_9BACT</name>
<dbReference type="GO" id="GO:0009279">
    <property type="term" value="C:cell outer membrane"/>
    <property type="evidence" value="ECO:0007669"/>
    <property type="project" value="UniProtKB-SubCell"/>
</dbReference>
<dbReference type="SUPFAM" id="SSF103088">
    <property type="entry name" value="OmpA-like"/>
    <property type="match status" value="1"/>
</dbReference>
<evidence type="ECO:0000256" key="6">
    <source>
        <dbReference type="ARBA" id="ARBA00023065"/>
    </source>
</evidence>
<evidence type="ECO:0000256" key="7">
    <source>
        <dbReference type="ARBA" id="ARBA00023114"/>
    </source>
</evidence>
<keyword evidence="5 11" id="KW-0732">Signal</keyword>
<dbReference type="AlphaFoldDB" id="A0A936F1G6"/>
<sequence length="355" mass="37551">MRFPLACLPLVLVSGSLLAADDRSDFHWIQVQGGITDHRTKNPDHQQPAIGFGVGTWVNGHLGLEGSGVLTHVNYGHGSAKEAHATASLLINPFRTPAALRPFLRLGLGSTTIGAPISGTGSATTRLSGVVGLGVQALLGDQMFCSLEGRLVQIESQVSRKEGQALAGIGVRWGNRKPAPAAYIPAPPVVEVRVEAPPPPPQVIVVTTPPPPPEVVYVPAPVVPRKIILEEATLHFANGRAILSPEGRAAVNAVAAELKELKAPFQVVVSGHTSKVGRAAFNLQLSKDRAAAVAKVLVEAGIPAADIQSEGLSFSQPRVQERTKADQAINRRVEIDIKTRSENVEIRAKETTVVE</sequence>
<dbReference type="Proteomes" id="UP000709959">
    <property type="component" value="Unassembled WGS sequence"/>
</dbReference>
<dbReference type="InterPro" id="IPR036737">
    <property type="entry name" value="OmpA-like_sf"/>
</dbReference>
<gene>
    <name evidence="13" type="ORF">IPN91_05280</name>
</gene>
<dbReference type="PANTHER" id="PTHR30329:SF21">
    <property type="entry name" value="LIPOPROTEIN YIAD-RELATED"/>
    <property type="match status" value="1"/>
</dbReference>
<dbReference type="Gene3D" id="2.40.160.20">
    <property type="match status" value="1"/>
</dbReference>
<keyword evidence="6" id="KW-0406">Ion transport</keyword>
<dbReference type="PANTHER" id="PTHR30329">
    <property type="entry name" value="STATOR ELEMENT OF FLAGELLAR MOTOR COMPLEX"/>
    <property type="match status" value="1"/>
</dbReference>
<comment type="subcellular location">
    <subcellularLocation>
        <location evidence="1">Cell outer membrane</location>
        <topology evidence="1">Multi-pass membrane protein</topology>
    </subcellularLocation>
</comment>
<dbReference type="EMBL" id="JADKCH010000003">
    <property type="protein sequence ID" value="MBK8572055.1"/>
    <property type="molecule type" value="Genomic_DNA"/>
</dbReference>
<evidence type="ECO:0000256" key="1">
    <source>
        <dbReference type="ARBA" id="ARBA00004571"/>
    </source>
</evidence>
<comment type="caution">
    <text evidence="13">The sequence shown here is derived from an EMBL/GenBank/DDBJ whole genome shotgun (WGS) entry which is preliminary data.</text>
</comment>
<evidence type="ECO:0000256" key="9">
    <source>
        <dbReference type="ARBA" id="ARBA00023237"/>
    </source>
</evidence>
<dbReference type="PROSITE" id="PS51123">
    <property type="entry name" value="OMPA_2"/>
    <property type="match status" value="1"/>
</dbReference>
<evidence type="ECO:0000256" key="4">
    <source>
        <dbReference type="ARBA" id="ARBA00022692"/>
    </source>
</evidence>
<dbReference type="GO" id="GO:0015288">
    <property type="term" value="F:porin activity"/>
    <property type="evidence" value="ECO:0007669"/>
    <property type="project" value="UniProtKB-KW"/>
</dbReference>
<feature type="chain" id="PRO_5037464429" evidence="11">
    <location>
        <begin position="20"/>
        <end position="355"/>
    </location>
</feature>
<evidence type="ECO:0000256" key="5">
    <source>
        <dbReference type="ARBA" id="ARBA00022729"/>
    </source>
</evidence>
<feature type="signal peptide" evidence="11">
    <location>
        <begin position="1"/>
        <end position="19"/>
    </location>
</feature>
<feature type="domain" description="OmpA-like" evidence="12">
    <location>
        <begin position="223"/>
        <end position="341"/>
    </location>
</feature>
<dbReference type="CDD" id="cd07185">
    <property type="entry name" value="OmpA_C-like"/>
    <property type="match status" value="1"/>
</dbReference>
<evidence type="ECO:0000256" key="11">
    <source>
        <dbReference type="SAM" id="SignalP"/>
    </source>
</evidence>